<dbReference type="Pfam" id="PF03729">
    <property type="entry name" value="DUF308"/>
    <property type="match status" value="2"/>
</dbReference>
<dbReference type="GO" id="GO:0005886">
    <property type="term" value="C:plasma membrane"/>
    <property type="evidence" value="ECO:0007669"/>
    <property type="project" value="TreeGrafter"/>
</dbReference>
<proteinExistence type="predicted"/>
<organism evidence="3">
    <name type="scientific">Jonesiaceae bacterium BS-20</name>
    <dbReference type="NCBI Taxonomy" id="3120821"/>
    <lineage>
        <taxon>Bacteria</taxon>
        <taxon>Bacillati</taxon>
        <taxon>Actinomycetota</taxon>
        <taxon>Actinomycetes</taxon>
        <taxon>Micrococcales</taxon>
        <taxon>Jonesiaceae</taxon>
    </lineage>
</organism>
<feature type="compositionally biased region" description="Basic and acidic residues" evidence="1">
    <location>
        <begin position="257"/>
        <end position="267"/>
    </location>
</feature>
<feature type="region of interest" description="Disordered" evidence="1">
    <location>
        <begin position="257"/>
        <end position="282"/>
    </location>
</feature>
<feature type="transmembrane region" description="Helical" evidence="2">
    <location>
        <begin position="82"/>
        <end position="100"/>
    </location>
</feature>
<gene>
    <name evidence="3" type="ORF">V5R04_14045</name>
</gene>
<reference evidence="3" key="1">
    <citation type="submission" date="2024-02" db="EMBL/GenBank/DDBJ databases">
        <title>Tomenella chthoni gen. nov. sp. nov., a member of the family Jonesiaceae isolated from bat guano.</title>
        <authorList>
            <person name="Miller S.L."/>
            <person name="King J."/>
            <person name="Sankaranarayanan K."/>
            <person name="Lawson P.A."/>
        </authorList>
    </citation>
    <scope>NUCLEOTIDE SEQUENCE</scope>
    <source>
        <strain evidence="3">BS-20</strain>
    </source>
</reference>
<protein>
    <submittedName>
        <fullName evidence="3">HdeD family acid-resistance protein</fullName>
    </submittedName>
</protein>
<feature type="transmembrane region" description="Helical" evidence="2">
    <location>
        <begin position="22"/>
        <end position="42"/>
    </location>
</feature>
<sequence>MSSTDSVHTEKVVSSVSAALKAVWWIPLVRGVMLVILGLLLMMEPLTTLSAIIWVFGVFLLIDGIIAVAQGYANRDQSGWKWWLVQGALDIVIAAIIMVWPSITAQALLYVLLVWTIALGVTAIIGAAALLSNKDLGWPWMLAFGVLSVLFGAIVLARGFGDFPALTLVTIIFGIYAAVMGVVQIVSAFSVRSTARDLDEALRGNSAVLEAIIERRIAKAQEDAAKAAAHEAERAAAQAEKEAQKLADAAAKQAEKEAAAAAKEAEKTASSLPSDTGHSDIL</sequence>
<evidence type="ECO:0000256" key="1">
    <source>
        <dbReference type="SAM" id="MobiDB-lite"/>
    </source>
</evidence>
<dbReference type="InterPro" id="IPR052712">
    <property type="entry name" value="Acid_resist_chaperone_HdeD"/>
</dbReference>
<keyword evidence="2" id="KW-0812">Transmembrane</keyword>
<feature type="transmembrane region" description="Helical" evidence="2">
    <location>
        <begin position="49"/>
        <end position="70"/>
    </location>
</feature>
<dbReference type="PANTHER" id="PTHR34989">
    <property type="entry name" value="PROTEIN HDED"/>
    <property type="match status" value="1"/>
</dbReference>
<dbReference type="InterPro" id="IPR005325">
    <property type="entry name" value="DUF308_memb"/>
</dbReference>
<evidence type="ECO:0000256" key="2">
    <source>
        <dbReference type="SAM" id="Phobius"/>
    </source>
</evidence>
<dbReference type="PANTHER" id="PTHR34989:SF1">
    <property type="entry name" value="PROTEIN HDED"/>
    <property type="match status" value="1"/>
</dbReference>
<dbReference type="EMBL" id="CP146203">
    <property type="protein sequence ID" value="XBH21314.1"/>
    <property type="molecule type" value="Genomic_DNA"/>
</dbReference>
<keyword evidence="2" id="KW-0472">Membrane</keyword>
<dbReference type="AlphaFoldDB" id="A0AAU7DUG5"/>
<evidence type="ECO:0000313" key="3">
    <source>
        <dbReference type="EMBL" id="XBH21314.1"/>
    </source>
</evidence>
<name>A0AAU7DUG5_9MICO</name>
<accession>A0AAU7DUG5</accession>
<feature type="transmembrane region" description="Helical" evidence="2">
    <location>
        <begin position="163"/>
        <end position="186"/>
    </location>
</feature>
<feature type="transmembrane region" description="Helical" evidence="2">
    <location>
        <begin position="107"/>
        <end position="131"/>
    </location>
</feature>
<feature type="transmembrane region" description="Helical" evidence="2">
    <location>
        <begin position="137"/>
        <end position="156"/>
    </location>
</feature>
<keyword evidence="2" id="KW-1133">Transmembrane helix</keyword>